<dbReference type="GeneID" id="78317049"/>
<feature type="domain" description="HTH cro/C1-type" evidence="1">
    <location>
        <begin position="7"/>
        <end position="62"/>
    </location>
</feature>
<dbReference type="GO" id="GO:0003677">
    <property type="term" value="F:DNA binding"/>
    <property type="evidence" value="ECO:0007669"/>
    <property type="project" value="InterPro"/>
</dbReference>
<gene>
    <name evidence="2" type="ORF">SAMN02745149_01768</name>
</gene>
<organism evidence="2 3">
    <name type="scientific">Treponema porcinum</name>
    <dbReference type="NCBI Taxonomy" id="261392"/>
    <lineage>
        <taxon>Bacteria</taxon>
        <taxon>Pseudomonadati</taxon>
        <taxon>Spirochaetota</taxon>
        <taxon>Spirochaetia</taxon>
        <taxon>Spirochaetales</taxon>
        <taxon>Treponemataceae</taxon>
        <taxon>Treponema</taxon>
    </lineage>
</organism>
<dbReference type="Proteomes" id="UP000190423">
    <property type="component" value="Unassembled WGS sequence"/>
</dbReference>
<keyword evidence="3" id="KW-1185">Reference proteome</keyword>
<accession>A0A1T4LXP9</accession>
<dbReference type="OrthoDB" id="362193at2"/>
<dbReference type="InterPro" id="IPR001387">
    <property type="entry name" value="Cro/C1-type_HTH"/>
</dbReference>
<dbReference type="AlphaFoldDB" id="A0A1T4LXP9"/>
<dbReference type="CDD" id="cd00093">
    <property type="entry name" value="HTH_XRE"/>
    <property type="match status" value="1"/>
</dbReference>
<dbReference type="InterPro" id="IPR010982">
    <property type="entry name" value="Lambda_DNA-bd_dom_sf"/>
</dbReference>
<dbReference type="SMART" id="SM00530">
    <property type="entry name" value="HTH_XRE"/>
    <property type="match status" value="1"/>
</dbReference>
<protein>
    <submittedName>
        <fullName evidence="2">Helix-turn-helix domain-containing protein</fullName>
    </submittedName>
</protein>
<dbReference type="RefSeq" id="WP_078933667.1">
    <property type="nucleotide sequence ID" value="NZ_FUWG01000013.1"/>
</dbReference>
<dbReference type="PROSITE" id="PS50943">
    <property type="entry name" value="HTH_CROC1"/>
    <property type="match status" value="1"/>
</dbReference>
<dbReference type="Gene3D" id="1.10.260.40">
    <property type="entry name" value="lambda repressor-like DNA-binding domains"/>
    <property type="match status" value="1"/>
</dbReference>
<dbReference type="EMBL" id="FUWG01000013">
    <property type="protein sequence ID" value="SJZ59523.1"/>
    <property type="molecule type" value="Genomic_DNA"/>
</dbReference>
<reference evidence="2 3" key="1">
    <citation type="submission" date="2017-02" db="EMBL/GenBank/DDBJ databases">
        <authorList>
            <person name="Peterson S.W."/>
        </authorList>
    </citation>
    <scope>NUCLEOTIDE SEQUENCE [LARGE SCALE GENOMIC DNA]</scope>
    <source>
        <strain evidence="2 3">ATCC BAA-908</strain>
    </source>
</reference>
<name>A0A1T4LXP9_TREPO</name>
<evidence type="ECO:0000313" key="2">
    <source>
        <dbReference type="EMBL" id="SJZ59523.1"/>
    </source>
</evidence>
<evidence type="ECO:0000259" key="1">
    <source>
        <dbReference type="PROSITE" id="PS50943"/>
    </source>
</evidence>
<dbReference type="STRING" id="261392.SAMN02745149_01768"/>
<proteinExistence type="predicted"/>
<dbReference type="Pfam" id="PF01381">
    <property type="entry name" value="HTH_3"/>
    <property type="match status" value="1"/>
</dbReference>
<sequence length="102" mass="11297">MEFRDRLREEIEFKGLQEKEIAAKVGLSYSTFLSYIDSRGVLPNVETAVKIAKVLGVSVGYLVDGKQSPGSSDPAEKMLISNFRNLSDSNKINFLKISAVIK</sequence>
<dbReference type="SUPFAM" id="SSF47413">
    <property type="entry name" value="lambda repressor-like DNA-binding domains"/>
    <property type="match status" value="1"/>
</dbReference>
<evidence type="ECO:0000313" key="3">
    <source>
        <dbReference type="Proteomes" id="UP000190423"/>
    </source>
</evidence>